<dbReference type="GO" id="GO:0005737">
    <property type="term" value="C:cytoplasm"/>
    <property type="evidence" value="ECO:0007669"/>
    <property type="project" value="TreeGrafter"/>
</dbReference>
<dbReference type="EMBL" id="KN846952">
    <property type="protein sequence ID" value="KIV82017.1"/>
    <property type="molecule type" value="Genomic_DNA"/>
</dbReference>
<dbReference type="PANTHER" id="PTHR48079">
    <property type="entry name" value="PROTEIN YEEZ"/>
    <property type="match status" value="1"/>
</dbReference>
<protein>
    <recommendedName>
        <fullName evidence="3">NAD-dependent epimerase/dehydratase domain-containing protein</fullName>
    </recommendedName>
</protein>
<organism evidence="1 2">
    <name type="scientific">Exophiala sideris</name>
    <dbReference type="NCBI Taxonomy" id="1016849"/>
    <lineage>
        <taxon>Eukaryota</taxon>
        <taxon>Fungi</taxon>
        <taxon>Dikarya</taxon>
        <taxon>Ascomycota</taxon>
        <taxon>Pezizomycotina</taxon>
        <taxon>Eurotiomycetes</taxon>
        <taxon>Chaetothyriomycetidae</taxon>
        <taxon>Chaetothyriales</taxon>
        <taxon>Herpotrichiellaceae</taxon>
        <taxon>Exophiala</taxon>
    </lineage>
</organism>
<dbReference type="PANTHER" id="PTHR48079:SF6">
    <property type="entry name" value="NAD(P)-BINDING DOMAIN-CONTAINING PROTEIN-RELATED"/>
    <property type="match status" value="1"/>
</dbReference>
<dbReference type="OrthoDB" id="2130169at2759"/>
<dbReference type="InterPro" id="IPR051783">
    <property type="entry name" value="NAD(P)-dependent_oxidoreduct"/>
</dbReference>
<name>A0A0D1YGT7_9EURO</name>
<dbReference type="GO" id="GO:0004029">
    <property type="term" value="F:aldehyde dehydrogenase (NAD+) activity"/>
    <property type="evidence" value="ECO:0007669"/>
    <property type="project" value="TreeGrafter"/>
</dbReference>
<dbReference type="Gene3D" id="3.40.50.720">
    <property type="entry name" value="NAD(P)-binding Rossmann-like Domain"/>
    <property type="match status" value="2"/>
</dbReference>
<sequence length="343" mass="37899">MIERNYPRLFFTGATGYLGGDAWTAILGKHPEWQSSSTCLVRNETRGRLLQKKYPSVRLVIGDLSDSELLEHEASRADVVIHCASIEDPVSSQALANGLKRRSGTQPAYWIALSGTDNLAWKTVEDGSYGQTSDLQYDDLEGISQVIDLPDSAPHRDVEKIQLEAVSESIKLAIVCAPCVYGTGCGVGNTRSIQLPDMAKYTLEHGSAFQVGKGLNRWPNIHVQDLSDLILALVDNALQGGERATWGQEGYYFCENGEHVWGHMAKLVSQAAKDHGYISDANVVSWSAQEADERVPFGALFWGTNSRCISLRARKLLAWEPKQHPIQDEVVKTLKDEARSSRK</sequence>
<accession>A0A0D1YGT7</accession>
<dbReference type="InterPro" id="IPR036291">
    <property type="entry name" value="NAD(P)-bd_dom_sf"/>
</dbReference>
<evidence type="ECO:0008006" key="3">
    <source>
        <dbReference type="Google" id="ProtNLM"/>
    </source>
</evidence>
<gene>
    <name evidence="1" type="ORF">PV11_04158</name>
</gene>
<evidence type="ECO:0000313" key="2">
    <source>
        <dbReference type="Proteomes" id="UP000053599"/>
    </source>
</evidence>
<reference evidence="1 2" key="1">
    <citation type="submission" date="2015-01" db="EMBL/GenBank/DDBJ databases">
        <title>The Genome Sequence of Exophiala sideris CBS121828.</title>
        <authorList>
            <consortium name="The Broad Institute Genomics Platform"/>
            <person name="Cuomo C."/>
            <person name="de Hoog S."/>
            <person name="Gorbushina A."/>
            <person name="Stielow B."/>
            <person name="Teixiera M."/>
            <person name="Abouelleil A."/>
            <person name="Chapman S.B."/>
            <person name="Priest M."/>
            <person name="Young S.K."/>
            <person name="Wortman J."/>
            <person name="Nusbaum C."/>
            <person name="Birren B."/>
        </authorList>
    </citation>
    <scope>NUCLEOTIDE SEQUENCE [LARGE SCALE GENOMIC DNA]</scope>
    <source>
        <strain evidence="1 2">CBS 121828</strain>
    </source>
</reference>
<dbReference type="AlphaFoldDB" id="A0A0D1YGT7"/>
<dbReference type="HOGENOM" id="CLU_007383_12_2_1"/>
<evidence type="ECO:0000313" key="1">
    <source>
        <dbReference type="EMBL" id="KIV82017.1"/>
    </source>
</evidence>
<proteinExistence type="predicted"/>
<dbReference type="SUPFAM" id="SSF51735">
    <property type="entry name" value="NAD(P)-binding Rossmann-fold domains"/>
    <property type="match status" value="1"/>
</dbReference>
<dbReference type="Proteomes" id="UP000053599">
    <property type="component" value="Unassembled WGS sequence"/>
</dbReference>
<dbReference type="STRING" id="1016849.A0A0D1YGT7"/>